<evidence type="ECO:0000313" key="1">
    <source>
        <dbReference type="EMBL" id="KAH9379989.1"/>
    </source>
</evidence>
<protein>
    <submittedName>
        <fullName evidence="1">Uncharacterized protein</fullName>
    </submittedName>
</protein>
<dbReference type="Proteomes" id="UP000821853">
    <property type="component" value="Chromosome 8"/>
</dbReference>
<gene>
    <name evidence="1" type="ORF">HPB48_020128</name>
</gene>
<dbReference type="EMBL" id="JABSTR010000010">
    <property type="protein sequence ID" value="KAH9379989.1"/>
    <property type="molecule type" value="Genomic_DNA"/>
</dbReference>
<dbReference type="AlphaFoldDB" id="A0A9J6GWY1"/>
<organism evidence="1 2">
    <name type="scientific">Haemaphysalis longicornis</name>
    <name type="common">Bush tick</name>
    <dbReference type="NCBI Taxonomy" id="44386"/>
    <lineage>
        <taxon>Eukaryota</taxon>
        <taxon>Metazoa</taxon>
        <taxon>Ecdysozoa</taxon>
        <taxon>Arthropoda</taxon>
        <taxon>Chelicerata</taxon>
        <taxon>Arachnida</taxon>
        <taxon>Acari</taxon>
        <taxon>Parasitiformes</taxon>
        <taxon>Ixodida</taxon>
        <taxon>Ixodoidea</taxon>
        <taxon>Ixodidae</taxon>
        <taxon>Haemaphysalinae</taxon>
        <taxon>Haemaphysalis</taxon>
    </lineage>
</organism>
<dbReference type="VEuPathDB" id="VectorBase:HLOH_057878"/>
<comment type="caution">
    <text evidence="1">The sequence shown here is derived from an EMBL/GenBank/DDBJ whole genome shotgun (WGS) entry which is preliminary data.</text>
</comment>
<sequence length="117" mass="13100">MPGQHSSSTAIRFTYPGMFFPNQLLKSSAQTLPPHRPTPTRCMRLRLSPASHHAQPIPSVFTDLVKFCSVFLRDDTVRHVQPQVCQPHGAIHLDDKALRLINNGKDIGDTTNHLKPL</sequence>
<accession>A0A9J6GWY1</accession>
<name>A0A9J6GWY1_HAELO</name>
<reference evidence="1 2" key="1">
    <citation type="journal article" date="2020" name="Cell">
        <title>Large-Scale Comparative Analyses of Tick Genomes Elucidate Their Genetic Diversity and Vector Capacities.</title>
        <authorList>
            <consortium name="Tick Genome and Microbiome Consortium (TIGMIC)"/>
            <person name="Jia N."/>
            <person name="Wang J."/>
            <person name="Shi W."/>
            <person name="Du L."/>
            <person name="Sun Y."/>
            <person name="Zhan W."/>
            <person name="Jiang J.F."/>
            <person name="Wang Q."/>
            <person name="Zhang B."/>
            <person name="Ji P."/>
            <person name="Bell-Sakyi L."/>
            <person name="Cui X.M."/>
            <person name="Yuan T.T."/>
            <person name="Jiang B.G."/>
            <person name="Yang W.F."/>
            <person name="Lam T.T."/>
            <person name="Chang Q.C."/>
            <person name="Ding S.J."/>
            <person name="Wang X.J."/>
            <person name="Zhu J.G."/>
            <person name="Ruan X.D."/>
            <person name="Zhao L."/>
            <person name="Wei J.T."/>
            <person name="Ye R.Z."/>
            <person name="Que T.C."/>
            <person name="Du C.H."/>
            <person name="Zhou Y.H."/>
            <person name="Cheng J.X."/>
            <person name="Dai P.F."/>
            <person name="Guo W.B."/>
            <person name="Han X.H."/>
            <person name="Huang E.J."/>
            <person name="Li L.F."/>
            <person name="Wei W."/>
            <person name="Gao Y.C."/>
            <person name="Liu J.Z."/>
            <person name="Shao H.Z."/>
            <person name="Wang X."/>
            <person name="Wang C.C."/>
            <person name="Yang T.C."/>
            <person name="Huo Q.B."/>
            <person name="Li W."/>
            <person name="Chen H.Y."/>
            <person name="Chen S.E."/>
            <person name="Zhou L.G."/>
            <person name="Ni X.B."/>
            <person name="Tian J.H."/>
            <person name="Sheng Y."/>
            <person name="Liu T."/>
            <person name="Pan Y.S."/>
            <person name="Xia L.Y."/>
            <person name="Li J."/>
            <person name="Zhao F."/>
            <person name="Cao W.C."/>
        </authorList>
    </citation>
    <scope>NUCLEOTIDE SEQUENCE [LARGE SCALE GENOMIC DNA]</scope>
    <source>
        <strain evidence="1">HaeL-2018</strain>
    </source>
</reference>
<keyword evidence="2" id="KW-1185">Reference proteome</keyword>
<proteinExistence type="predicted"/>
<evidence type="ECO:0000313" key="2">
    <source>
        <dbReference type="Proteomes" id="UP000821853"/>
    </source>
</evidence>